<dbReference type="InterPro" id="IPR050300">
    <property type="entry name" value="GDXG_lipolytic_enzyme"/>
</dbReference>
<dbReference type="InterPro" id="IPR033140">
    <property type="entry name" value="Lipase_GDXG_put_SER_AS"/>
</dbReference>
<evidence type="ECO:0000256" key="3">
    <source>
        <dbReference type="PROSITE-ProRule" id="PRU10038"/>
    </source>
</evidence>
<dbReference type="GO" id="GO:0016787">
    <property type="term" value="F:hydrolase activity"/>
    <property type="evidence" value="ECO:0007669"/>
    <property type="project" value="UniProtKB-KW"/>
</dbReference>
<dbReference type="Gene3D" id="3.40.50.1820">
    <property type="entry name" value="alpha/beta hydrolase"/>
    <property type="match status" value="1"/>
</dbReference>
<dbReference type="InterPro" id="IPR013094">
    <property type="entry name" value="AB_hydrolase_3"/>
</dbReference>
<comment type="similarity">
    <text evidence="1">Belongs to the 'GDXG' lipolytic enzyme family.</text>
</comment>
<dbReference type="SUPFAM" id="SSF53474">
    <property type="entry name" value="alpha/beta-Hydrolases"/>
    <property type="match status" value="1"/>
</dbReference>
<accession>A0AAI8V4F0</accession>
<organism evidence="5 6">
    <name type="scientific">Anthostomella pinea</name>
    <dbReference type="NCBI Taxonomy" id="933095"/>
    <lineage>
        <taxon>Eukaryota</taxon>
        <taxon>Fungi</taxon>
        <taxon>Dikarya</taxon>
        <taxon>Ascomycota</taxon>
        <taxon>Pezizomycotina</taxon>
        <taxon>Sordariomycetes</taxon>
        <taxon>Xylariomycetidae</taxon>
        <taxon>Xylariales</taxon>
        <taxon>Xylariaceae</taxon>
        <taxon>Anthostomella</taxon>
    </lineage>
</organism>
<reference evidence="5" key="1">
    <citation type="submission" date="2023-10" db="EMBL/GenBank/DDBJ databases">
        <authorList>
            <person name="Hackl T."/>
        </authorList>
    </citation>
    <scope>NUCLEOTIDE SEQUENCE</scope>
</reference>
<dbReference type="Pfam" id="PF07859">
    <property type="entry name" value="Abhydrolase_3"/>
    <property type="match status" value="1"/>
</dbReference>
<evidence type="ECO:0000256" key="1">
    <source>
        <dbReference type="ARBA" id="ARBA00010515"/>
    </source>
</evidence>
<keyword evidence="2" id="KW-0378">Hydrolase</keyword>
<evidence type="ECO:0000256" key="2">
    <source>
        <dbReference type="ARBA" id="ARBA00022801"/>
    </source>
</evidence>
<comment type="caution">
    <text evidence="5">The sequence shown here is derived from an EMBL/GenBank/DDBJ whole genome shotgun (WGS) entry which is preliminary data.</text>
</comment>
<sequence length="384" mass="43086">MAYTEARAPGRPFVSYQPLSRIYRLIYISSIVARLPFWVLSFALIRRWRKHPTWTLKQTLLNRLAKELLHVTSRSEKPERLTLEPGKEKERFEKIEPFPANLYRGPLDEDTVKPATIGGTWFPTRPHWNHRETDSTVVLHFHGGAYVIGNGRSDQLGFLSSRLLKYANVDAVFSPQYRLACRPDPAPFPAALQDALTSYLYLVRTEGISASNITLSGDSAGGNLVIAFLRYLAEFGAQLDIPPPRNAVLISPWVAPVKGLWPEICTTSNPHFRTDYIAHTFLQWGAKEISRIVPATDPYISCLGHPFATPVPMFVNIGAAEILEIDDTQWVREMGRVEGNVVEVNYEAAAPHDTLLLGAVLGWEKSAQGVAELIGVFIRKNSRE</sequence>
<dbReference type="PANTHER" id="PTHR48081:SF17">
    <property type="entry name" value="ALPHA_BETA HYDROLASE FOLD-3 DOMAIN-CONTAINING PROTEIN"/>
    <property type="match status" value="1"/>
</dbReference>
<dbReference type="PROSITE" id="PS01174">
    <property type="entry name" value="LIPASE_GDXG_SER"/>
    <property type="match status" value="1"/>
</dbReference>
<evidence type="ECO:0000313" key="5">
    <source>
        <dbReference type="EMBL" id="CAJ2500738.1"/>
    </source>
</evidence>
<keyword evidence="6" id="KW-1185">Reference proteome</keyword>
<evidence type="ECO:0000313" key="6">
    <source>
        <dbReference type="Proteomes" id="UP001295740"/>
    </source>
</evidence>
<protein>
    <submittedName>
        <fullName evidence="5">Uu.00g035910.m01.CDS01</fullName>
    </submittedName>
</protein>
<feature type="domain" description="Alpha/beta hydrolase fold-3" evidence="4">
    <location>
        <begin position="138"/>
        <end position="354"/>
    </location>
</feature>
<dbReference type="Proteomes" id="UP001295740">
    <property type="component" value="Unassembled WGS sequence"/>
</dbReference>
<dbReference type="EMBL" id="CAUWAG010000003">
    <property type="protein sequence ID" value="CAJ2500738.1"/>
    <property type="molecule type" value="Genomic_DNA"/>
</dbReference>
<name>A0AAI8V4F0_9PEZI</name>
<gene>
    <name evidence="5" type="ORF">KHLLAP_LOCUS1206</name>
</gene>
<feature type="active site" evidence="3">
    <location>
        <position position="219"/>
    </location>
</feature>
<dbReference type="AlphaFoldDB" id="A0AAI8V4F0"/>
<evidence type="ECO:0000259" key="4">
    <source>
        <dbReference type="Pfam" id="PF07859"/>
    </source>
</evidence>
<proteinExistence type="inferred from homology"/>
<dbReference type="InterPro" id="IPR029058">
    <property type="entry name" value="AB_hydrolase_fold"/>
</dbReference>
<dbReference type="PANTHER" id="PTHR48081">
    <property type="entry name" value="AB HYDROLASE SUPERFAMILY PROTEIN C4A8.06C"/>
    <property type="match status" value="1"/>
</dbReference>